<reference evidence="3" key="1">
    <citation type="journal article" date="2015" name="Nat. Genet.">
        <title>The genome and transcriptome of the zoonotic hookworm Ancylostoma ceylanicum identify infection-specific gene families.</title>
        <authorList>
            <person name="Schwarz E.M."/>
            <person name="Hu Y."/>
            <person name="Antoshechkin I."/>
            <person name="Miller M.M."/>
            <person name="Sternberg P.W."/>
            <person name="Aroian R.V."/>
        </authorList>
    </citation>
    <scope>NUCLEOTIDE SEQUENCE</scope>
    <source>
        <strain evidence="3">HY135</strain>
    </source>
</reference>
<sequence length="157" mass="17708">MGVFKLLSLLLLIEVTLAHFHGGHRHLLHYPYNRPQPVVQNSPPAQAEYYIAEPWYPKSIPYAPGGNSECPQCGWISVVKCRATRSKGRQCVEPVVKYTSRQCGVRAEIQCAASGYNVTLENLSGTQWRNTAQSMSAVSEKFIDYFVKTDDHYHLHA</sequence>
<evidence type="ECO:0000256" key="1">
    <source>
        <dbReference type="SAM" id="SignalP"/>
    </source>
</evidence>
<organism evidence="2 3">
    <name type="scientific">Ancylostoma ceylanicum</name>
    <dbReference type="NCBI Taxonomy" id="53326"/>
    <lineage>
        <taxon>Eukaryota</taxon>
        <taxon>Metazoa</taxon>
        <taxon>Ecdysozoa</taxon>
        <taxon>Nematoda</taxon>
        <taxon>Chromadorea</taxon>
        <taxon>Rhabditida</taxon>
        <taxon>Rhabditina</taxon>
        <taxon>Rhabditomorpha</taxon>
        <taxon>Strongyloidea</taxon>
        <taxon>Ancylostomatidae</taxon>
        <taxon>Ancylostomatinae</taxon>
        <taxon>Ancylostoma</taxon>
    </lineage>
</organism>
<keyword evidence="1" id="KW-0732">Signal</keyword>
<keyword evidence="3" id="KW-1185">Reference proteome</keyword>
<dbReference type="AlphaFoldDB" id="A0A016W3L0"/>
<protein>
    <submittedName>
        <fullName evidence="2">Uncharacterized protein</fullName>
    </submittedName>
</protein>
<accession>A0A016W3L0</accession>
<gene>
    <name evidence="2" type="primary">Acey_s0001.g286</name>
    <name evidence="2" type="ORF">Y032_0001g286</name>
</gene>
<dbReference type="OrthoDB" id="10523750at2759"/>
<feature type="chain" id="PRO_5001494108" evidence="1">
    <location>
        <begin position="19"/>
        <end position="157"/>
    </location>
</feature>
<proteinExistence type="predicted"/>
<dbReference type="Proteomes" id="UP000024635">
    <property type="component" value="Unassembled WGS sequence"/>
</dbReference>
<evidence type="ECO:0000313" key="3">
    <source>
        <dbReference type="Proteomes" id="UP000024635"/>
    </source>
</evidence>
<dbReference type="EMBL" id="JARK01001337">
    <property type="protein sequence ID" value="EYC34171.1"/>
    <property type="molecule type" value="Genomic_DNA"/>
</dbReference>
<evidence type="ECO:0000313" key="2">
    <source>
        <dbReference type="EMBL" id="EYC34171.1"/>
    </source>
</evidence>
<name>A0A016W3L0_9BILA</name>
<feature type="signal peptide" evidence="1">
    <location>
        <begin position="1"/>
        <end position="18"/>
    </location>
</feature>
<comment type="caution">
    <text evidence="2">The sequence shown here is derived from an EMBL/GenBank/DDBJ whole genome shotgun (WGS) entry which is preliminary data.</text>
</comment>